<reference evidence="8 9" key="1">
    <citation type="submission" date="2024-11" db="EMBL/GenBank/DDBJ databases">
        <authorList>
            <person name="Kaparullina E.N."/>
            <person name="Delegan Y.A."/>
            <person name="Doronina N.V."/>
        </authorList>
    </citation>
    <scope>NUCLEOTIDE SEQUENCE [LARGE SCALE GENOMIC DNA]</scope>
    <source>
        <strain evidence="8 9">7sh_L</strain>
    </source>
</reference>
<keyword evidence="7" id="KW-0997">Cell inner membrane</keyword>
<evidence type="ECO:0000256" key="6">
    <source>
        <dbReference type="ARBA" id="ARBA00023316"/>
    </source>
</evidence>
<keyword evidence="5 7" id="KW-0456">Lyase</keyword>
<dbReference type="RefSeq" id="WP_400879268.1">
    <property type="nucleotide sequence ID" value="NZ_JBIWXY010000001.1"/>
</dbReference>
<protein>
    <recommendedName>
        <fullName evidence="7">Endolytic murein transglycosylase</fullName>
        <ecNumber evidence="7">4.2.2.29</ecNumber>
    </recommendedName>
    <alternativeName>
        <fullName evidence="7">Peptidoglycan lytic transglycosylase</fullName>
    </alternativeName>
    <alternativeName>
        <fullName evidence="7">Peptidoglycan polymerization terminase</fullName>
    </alternativeName>
</protein>
<evidence type="ECO:0000256" key="1">
    <source>
        <dbReference type="ARBA" id="ARBA00022475"/>
    </source>
</evidence>
<comment type="catalytic activity">
    <reaction evidence="7">
        <text>a peptidoglycan chain = a peptidoglycan chain with N-acetyl-1,6-anhydromuramyl-[peptide] at the reducing end + a peptidoglycan chain with N-acetylglucosamine at the non-reducing end.</text>
        <dbReference type="EC" id="4.2.2.29"/>
    </reaction>
</comment>
<dbReference type="NCBIfam" id="TIGR00247">
    <property type="entry name" value="endolytic transglycosylase MltG"/>
    <property type="match status" value="1"/>
</dbReference>
<dbReference type="Gene3D" id="3.30.1490.480">
    <property type="entry name" value="Endolytic murein transglycosylase"/>
    <property type="match status" value="1"/>
</dbReference>
<dbReference type="HAMAP" id="MF_02065">
    <property type="entry name" value="MltG"/>
    <property type="match status" value="1"/>
</dbReference>
<keyword evidence="4 7" id="KW-0472">Membrane</keyword>
<keyword evidence="9" id="KW-1185">Reference proteome</keyword>
<feature type="site" description="Important for catalytic activity" evidence="7">
    <location>
        <position position="214"/>
    </location>
</feature>
<dbReference type="Proteomes" id="UP001617669">
    <property type="component" value="Unassembled WGS sequence"/>
</dbReference>
<evidence type="ECO:0000256" key="2">
    <source>
        <dbReference type="ARBA" id="ARBA00022692"/>
    </source>
</evidence>
<evidence type="ECO:0000313" key="8">
    <source>
        <dbReference type="EMBL" id="MFJ5445251.1"/>
    </source>
</evidence>
<keyword evidence="2 7" id="KW-0812">Transmembrane</keyword>
<comment type="similarity">
    <text evidence="7">Belongs to the transglycosylase MltG family.</text>
</comment>
<name>A0ABW8GIP1_9PROT</name>
<dbReference type="Pfam" id="PF02618">
    <property type="entry name" value="YceG"/>
    <property type="match status" value="1"/>
</dbReference>
<evidence type="ECO:0000256" key="7">
    <source>
        <dbReference type="HAMAP-Rule" id="MF_02065"/>
    </source>
</evidence>
<comment type="caution">
    <text evidence="8">The sequence shown here is derived from an EMBL/GenBank/DDBJ whole genome shotgun (WGS) entry which is preliminary data.</text>
</comment>
<keyword evidence="1 7" id="KW-1003">Cell membrane</keyword>
<comment type="function">
    <text evidence="7">Functions as a peptidoglycan terminase that cleaves nascent peptidoglycan strands endolytically to terminate their elongation.</text>
</comment>
<dbReference type="Gene3D" id="3.30.160.60">
    <property type="entry name" value="Classic Zinc Finger"/>
    <property type="match status" value="1"/>
</dbReference>
<evidence type="ECO:0000256" key="4">
    <source>
        <dbReference type="ARBA" id="ARBA00023136"/>
    </source>
</evidence>
<dbReference type="InterPro" id="IPR003770">
    <property type="entry name" value="MLTG-like"/>
</dbReference>
<accession>A0ABW8GIP1</accession>
<gene>
    <name evidence="7 8" type="primary">mltG</name>
    <name evidence="8" type="ORF">ACIKP9_03330</name>
</gene>
<organism evidence="8 9">
    <name type="scientific">Methylobacillus methanolivorans</name>
    <dbReference type="NCBI Taxonomy" id="1848927"/>
    <lineage>
        <taxon>Bacteria</taxon>
        <taxon>Pseudomonadati</taxon>
        <taxon>Pseudomonadota</taxon>
        <taxon>Betaproteobacteria</taxon>
        <taxon>Nitrosomonadales</taxon>
        <taxon>Methylophilaceae</taxon>
        <taxon>Methylobacillus</taxon>
    </lineage>
</organism>
<dbReference type="CDD" id="cd08010">
    <property type="entry name" value="MltG_like"/>
    <property type="match status" value="1"/>
</dbReference>
<keyword evidence="3 7" id="KW-1133">Transmembrane helix</keyword>
<dbReference type="EC" id="4.2.2.29" evidence="7"/>
<sequence length="334" mass="37309">MRILKSFLVLVTLLVITFAAWMAYFVTTPLQFPTKTVEFDLRMGSSLRTISQQLVDQGVLNEPWSFILLVRAMKMAGGIKAGNYLLESGQTPYELFITLSNGNVTQDSITFIEGWTFSQMRQALNNHDSVRHLTMAYTDEEIMRNIGAAGQLPEGLFFPDTYFFSKGMSDQDILKRAYLAMQNRLQAAWEQRSAGLPYASPYEALIMASIVEKETGKASERPVIAGVFLNRLRIGMRLQTDPTVIYGLGEAFDGNLRKRDLQRDTAFNTYTRAGLPPTPIAMPGNAAITAALHPAKTDTLYFVGKGDGSHQFSRTLNEHNRAVVRYQLKGGNAR</sequence>
<dbReference type="PANTHER" id="PTHR30518">
    <property type="entry name" value="ENDOLYTIC MUREIN TRANSGLYCOSYLASE"/>
    <property type="match status" value="1"/>
</dbReference>
<evidence type="ECO:0000256" key="5">
    <source>
        <dbReference type="ARBA" id="ARBA00023239"/>
    </source>
</evidence>
<evidence type="ECO:0000256" key="3">
    <source>
        <dbReference type="ARBA" id="ARBA00022989"/>
    </source>
</evidence>
<evidence type="ECO:0000313" key="9">
    <source>
        <dbReference type="Proteomes" id="UP001617669"/>
    </source>
</evidence>
<proteinExistence type="inferred from homology"/>
<dbReference type="PANTHER" id="PTHR30518:SF2">
    <property type="entry name" value="ENDOLYTIC MUREIN TRANSGLYCOSYLASE"/>
    <property type="match status" value="1"/>
</dbReference>
<keyword evidence="6 7" id="KW-0961">Cell wall biogenesis/degradation</keyword>
<dbReference type="EMBL" id="JBIWXY010000001">
    <property type="protein sequence ID" value="MFJ5445251.1"/>
    <property type="molecule type" value="Genomic_DNA"/>
</dbReference>